<comment type="caution">
    <text evidence="1">The sequence shown here is derived from an EMBL/GenBank/DDBJ whole genome shotgun (WGS) entry which is preliminary data.</text>
</comment>
<organism evidence="1 2">
    <name type="scientific">Liparis tanakae</name>
    <name type="common">Tanaka's snailfish</name>
    <dbReference type="NCBI Taxonomy" id="230148"/>
    <lineage>
        <taxon>Eukaryota</taxon>
        <taxon>Metazoa</taxon>
        <taxon>Chordata</taxon>
        <taxon>Craniata</taxon>
        <taxon>Vertebrata</taxon>
        <taxon>Euteleostomi</taxon>
        <taxon>Actinopterygii</taxon>
        <taxon>Neopterygii</taxon>
        <taxon>Teleostei</taxon>
        <taxon>Neoteleostei</taxon>
        <taxon>Acanthomorphata</taxon>
        <taxon>Eupercaria</taxon>
        <taxon>Perciformes</taxon>
        <taxon>Cottioidei</taxon>
        <taxon>Cottales</taxon>
        <taxon>Liparidae</taxon>
        <taxon>Liparis</taxon>
    </lineage>
</organism>
<evidence type="ECO:0000313" key="2">
    <source>
        <dbReference type="Proteomes" id="UP000314294"/>
    </source>
</evidence>
<name>A0A4Z2IAS1_9TELE</name>
<dbReference type="AlphaFoldDB" id="A0A4Z2IAS1"/>
<proteinExistence type="predicted"/>
<keyword evidence="2" id="KW-1185">Reference proteome</keyword>
<dbReference type="EMBL" id="SRLO01000108">
    <property type="protein sequence ID" value="TNN75057.1"/>
    <property type="molecule type" value="Genomic_DNA"/>
</dbReference>
<sequence>MPKQEFSSEKPLNANDRVELLRLPRQVPVSLLETETGAAFLGRPRFLLFSLRALGRRRARRGLAVGLTTVTRLGRSSSPQESCCSTHRHTHMFRGGGTIAFTVLRVLLMTSPSHLLLLLRGNGPI</sequence>
<protein>
    <submittedName>
        <fullName evidence="1">Uncharacterized protein</fullName>
    </submittedName>
</protein>
<reference evidence="1 2" key="1">
    <citation type="submission" date="2019-03" db="EMBL/GenBank/DDBJ databases">
        <title>First draft genome of Liparis tanakae, snailfish: a comprehensive survey of snailfish specific genes.</title>
        <authorList>
            <person name="Kim W."/>
            <person name="Song I."/>
            <person name="Jeong J.-H."/>
            <person name="Kim D."/>
            <person name="Kim S."/>
            <person name="Ryu S."/>
            <person name="Song J.Y."/>
            <person name="Lee S.K."/>
        </authorList>
    </citation>
    <scope>NUCLEOTIDE SEQUENCE [LARGE SCALE GENOMIC DNA]</scope>
    <source>
        <tissue evidence="1">Muscle</tissue>
    </source>
</reference>
<accession>A0A4Z2IAS1</accession>
<gene>
    <name evidence="1" type="ORF">EYF80_014803</name>
</gene>
<dbReference type="Proteomes" id="UP000314294">
    <property type="component" value="Unassembled WGS sequence"/>
</dbReference>
<evidence type="ECO:0000313" key="1">
    <source>
        <dbReference type="EMBL" id="TNN75057.1"/>
    </source>
</evidence>